<feature type="transmembrane region" description="Helical" evidence="9">
    <location>
        <begin position="291"/>
        <end position="314"/>
    </location>
</feature>
<evidence type="ECO:0000256" key="1">
    <source>
        <dbReference type="ARBA" id="ARBA00004141"/>
    </source>
</evidence>
<gene>
    <name evidence="10" type="ORF">D3874_12790</name>
</gene>
<accession>A0A418WCN1</accession>
<evidence type="ECO:0008006" key="12">
    <source>
        <dbReference type="Google" id="ProtNLM"/>
    </source>
</evidence>
<evidence type="ECO:0000256" key="3">
    <source>
        <dbReference type="ARBA" id="ARBA00004991"/>
    </source>
</evidence>
<dbReference type="Gene3D" id="3.90.550.10">
    <property type="entry name" value="Spore Coat Polysaccharide Biosynthesis Protein SpsA, Chain A"/>
    <property type="match status" value="1"/>
</dbReference>
<dbReference type="PANTHER" id="PTHR12726:SF0">
    <property type="entry name" value="CERAMIDE GLUCOSYLTRANSFERASE"/>
    <property type="match status" value="1"/>
</dbReference>
<dbReference type="InterPro" id="IPR029044">
    <property type="entry name" value="Nucleotide-diphossugar_trans"/>
</dbReference>
<keyword evidence="6 9" id="KW-0812">Transmembrane</keyword>
<dbReference type="EMBL" id="QYUK01000011">
    <property type="protein sequence ID" value="RJF87792.1"/>
    <property type="molecule type" value="Genomic_DNA"/>
</dbReference>
<evidence type="ECO:0000313" key="11">
    <source>
        <dbReference type="Proteomes" id="UP000284605"/>
    </source>
</evidence>
<dbReference type="GO" id="GO:0006679">
    <property type="term" value="P:glucosylceramide biosynthetic process"/>
    <property type="evidence" value="ECO:0007669"/>
    <property type="project" value="TreeGrafter"/>
</dbReference>
<evidence type="ECO:0000256" key="6">
    <source>
        <dbReference type="ARBA" id="ARBA00022692"/>
    </source>
</evidence>
<evidence type="ECO:0000313" key="10">
    <source>
        <dbReference type="EMBL" id="RJF87792.1"/>
    </source>
</evidence>
<evidence type="ECO:0000256" key="2">
    <source>
        <dbReference type="ARBA" id="ARBA00004760"/>
    </source>
</evidence>
<dbReference type="GO" id="GO:0008120">
    <property type="term" value="F:ceramide glucosyltransferase activity"/>
    <property type="evidence" value="ECO:0007669"/>
    <property type="project" value="TreeGrafter"/>
</dbReference>
<protein>
    <recommendedName>
        <fullName evidence="12">Glycosyltransferase</fullName>
    </recommendedName>
</protein>
<keyword evidence="7 9" id="KW-1133">Transmembrane helix</keyword>
<dbReference type="InterPro" id="IPR025993">
    <property type="entry name" value="Ceramide_glucosylTrfase"/>
</dbReference>
<evidence type="ECO:0000256" key="9">
    <source>
        <dbReference type="SAM" id="Phobius"/>
    </source>
</evidence>
<comment type="pathway">
    <text evidence="3">Sphingolipid metabolism.</text>
</comment>
<dbReference type="SUPFAM" id="SSF53448">
    <property type="entry name" value="Nucleotide-diphospho-sugar transferases"/>
    <property type="match status" value="1"/>
</dbReference>
<dbReference type="PANTHER" id="PTHR12726">
    <property type="entry name" value="CERAMIDE GLUCOSYLTRANSFERASE"/>
    <property type="match status" value="1"/>
</dbReference>
<keyword evidence="11" id="KW-1185">Reference proteome</keyword>
<comment type="caution">
    <text evidence="10">The sequence shown here is derived from an EMBL/GenBank/DDBJ whole genome shotgun (WGS) entry which is preliminary data.</text>
</comment>
<evidence type="ECO:0000256" key="7">
    <source>
        <dbReference type="ARBA" id="ARBA00022989"/>
    </source>
</evidence>
<evidence type="ECO:0000256" key="5">
    <source>
        <dbReference type="ARBA" id="ARBA00022679"/>
    </source>
</evidence>
<sequence>MPTPRPPPNDRWRGRVLMIAEIIAWAGGALGLISAVVTLVTAHVMCRRVPALVEPVTARAVMIVPATGDLPRLAAFHDALLAQRCRPARIVFAVESVDDPAYARLLALVASSPFSIDVVVAGEATASSQKCRNQASALRLFGQSEPYVVLADIDILPPPDWLGHLLRPLTRDVADVVTGYRWTMPADARPATVLGTWIDRSVAGLPKPNDGWLAWGGSIALRRDAVERLGLPDLFEREISDDLSLAKAARRAGARVIFRRSVLLPTPVAHSFASLIAFGQRQYQMFLFYQWPLWLAAAVTVVANLFGSVALLWLAFHSPAGLAAYALSLIMIAAADQRRRSMARRAGIAPVGGVVEVILRFMPLLLPVIHLLHLAAIVLSLDRRKVVWGHCVYRMRGGRVTGIERRRWSSIVSSDARGD</sequence>
<dbReference type="GO" id="GO:0016020">
    <property type="term" value="C:membrane"/>
    <property type="evidence" value="ECO:0007669"/>
    <property type="project" value="UniProtKB-SubCell"/>
</dbReference>
<comment type="pathway">
    <text evidence="2">Lipid metabolism; sphingolipid metabolism.</text>
</comment>
<keyword evidence="4" id="KW-0328">Glycosyltransferase</keyword>
<dbReference type="Proteomes" id="UP000284605">
    <property type="component" value="Unassembled WGS sequence"/>
</dbReference>
<evidence type="ECO:0000256" key="4">
    <source>
        <dbReference type="ARBA" id="ARBA00022676"/>
    </source>
</evidence>
<name>A0A418WCN1_9PROT</name>
<keyword evidence="5" id="KW-0808">Transferase</keyword>
<comment type="subcellular location">
    <subcellularLocation>
        <location evidence="1">Membrane</location>
        <topology evidence="1">Multi-pass membrane protein</topology>
    </subcellularLocation>
</comment>
<evidence type="ECO:0000256" key="8">
    <source>
        <dbReference type="ARBA" id="ARBA00023136"/>
    </source>
</evidence>
<organism evidence="10 11">
    <name type="scientific">Oleomonas cavernae</name>
    <dbReference type="NCBI Taxonomy" id="2320859"/>
    <lineage>
        <taxon>Bacteria</taxon>
        <taxon>Pseudomonadati</taxon>
        <taxon>Pseudomonadota</taxon>
        <taxon>Alphaproteobacteria</taxon>
        <taxon>Acetobacterales</taxon>
        <taxon>Acetobacteraceae</taxon>
        <taxon>Oleomonas</taxon>
    </lineage>
</organism>
<keyword evidence="8 9" id="KW-0472">Membrane</keyword>
<feature type="transmembrane region" description="Helical" evidence="9">
    <location>
        <begin position="320"/>
        <end position="336"/>
    </location>
</feature>
<dbReference type="Pfam" id="PF13506">
    <property type="entry name" value="Glyco_transf_21"/>
    <property type="match status" value="1"/>
</dbReference>
<feature type="transmembrane region" description="Helical" evidence="9">
    <location>
        <begin position="357"/>
        <end position="379"/>
    </location>
</feature>
<reference evidence="10 11" key="1">
    <citation type="submission" date="2018-09" db="EMBL/GenBank/DDBJ databases">
        <authorList>
            <person name="Zhu H."/>
        </authorList>
    </citation>
    <scope>NUCLEOTIDE SEQUENCE [LARGE SCALE GENOMIC DNA]</scope>
    <source>
        <strain evidence="10 11">K1W22B-8</strain>
    </source>
</reference>
<feature type="transmembrane region" description="Helical" evidence="9">
    <location>
        <begin position="16"/>
        <end position="40"/>
    </location>
</feature>
<proteinExistence type="predicted"/>
<dbReference type="AlphaFoldDB" id="A0A418WCN1"/>